<dbReference type="Proteomes" id="UP000001357">
    <property type="component" value="Unassembled WGS sequence"/>
</dbReference>
<evidence type="ECO:0000313" key="4">
    <source>
        <dbReference type="Proteomes" id="UP000001357"/>
    </source>
</evidence>
<feature type="region of interest" description="Disordered" evidence="2">
    <location>
        <begin position="488"/>
        <end position="544"/>
    </location>
</feature>
<dbReference type="FunCoup" id="A9VAP9">
    <property type="interactions" value="74"/>
</dbReference>
<feature type="coiled-coil region" evidence="1">
    <location>
        <begin position="110"/>
        <end position="137"/>
    </location>
</feature>
<dbReference type="Pfam" id="PF00612">
    <property type="entry name" value="IQ"/>
    <property type="match status" value="2"/>
</dbReference>
<dbReference type="AlphaFoldDB" id="A9VAP9"/>
<dbReference type="OMA" id="ELEVTQY"/>
<organism evidence="3 4">
    <name type="scientific">Monosiga brevicollis</name>
    <name type="common">Choanoflagellate</name>
    <dbReference type="NCBI Taxonomy" id="81824"/>
    <lineage>
        <taxon>Eukaryota</taxon>
        <taxon>Choanoflagellata</taxon>
        <taxon>Craspedida</taxon>
        <taxon>Salpingoecidae</taxon>
        <taxon>Monosiga</taxon>
    </lineage>
</organism>
<feature type="compositionally biased region" description="Low complexity" evidence="2">
    <location>
        <begin position="531"/>
        <end position="544"/>
    </location>
</feature>
<keyword evidence="4" id="KW-1185">Reference proteome</keyword>
<gene>
    <name evidence="3" type="ORF">MONBRDRAFT_29302</name>
</gene>
<feature type="region of interest" description="Disordered" evidence="2">
    <location>
        <begin position="238"/>
        <end position="288"/>
    </location>
</feature>
<dbReference type="KEGG" id="mbr:MONBRDRAFT_29302"/>
<dbReference type="GeneID" id="5895110"/>
<dbReference type="PROSITE" id="PS50096">
    <property type="entry name" value="IQ"/>
    <property type="match status" value="2"/>
</dbReference>
<evidence type="ECO:0000256" key="1">
    <source>
        <dbReference type="SAM" id="Coils"/>
    </source>
</evidence>
<dbReference type="EMBL" id="CH991574">
    <property type="protein sequence ID" value="EDQ85360.1"/>
    <property type="molecule type" value="Genomic_DNA"/>
</dbReference>
<sequence>MPRSYGAQSLGKPKNLSPQASLMTFALCRDSERDMLALKEQQQQIQQQLRVYEHENKVLKANIIQLETQAKRKDQDIEELLATHHNLEGATRPATGSTTAKRDPAAARQIVGLRNQLNLLKRDHQTLQRRYDQLSSSVKAARLDELELEVTQYYNEVLRLRYLLRQAGGDDVTTGSLVPAASADDGAYISSNVVELKRLQDQFAAATVQIEDLNARLEVATQREATLLEDAAKLRAELGGDEEVDSDDEDADVKRMTRKQAVAQAARQRKAHRALETEHQQVSRDLKEARSELKTLRRNLERLQDEQSHTGSSLQESRKHTDSYKDQVASLQATVQEMSQTNARLQDQLVAALNKSAAPPDFEAQLAPLFEKHNAELRSRLKRLDDIDHRLQEHTDTLRQEFGQVHAQAQAQTKELDQVAEALPQQIEAAVKLQSNWRRYRAQKEVKQLRLSREEKNQRIAQLQAVLRGHLARVQLLRDLQERAWRQRGTVKRDDQPDMTVSRSSPRRPAASRGASSPDRRSDGVLSPSVLSRSALDDSAPLSDSEIGAMAEVLELSDDDEF</sequence>
<dbReference type="InterPro" id="IPR000048">
    <property type="entry name" value="IQ_motif_EF-hand-BS"/>
</dbReference>
<dbReference type="Gene3D" id="1.20.5.190">
    <property type="match status" value="1"/>
</dbReference>
<feature type="compositionally biased region" description="Basic and acidic residues" evidence="2">
    <location>
        <begin position="273"/>
        <end position="288"/>
    </location>
</feature>
<feature type="compositionally biased region" description="Basic and acidic residues" evidence="2">
    <location>
        <begin position="316"/>
        <end position="325"/>
    </location>
</feature>
<evidence type="ECO:0000256" key="2">
    <source>
        <dbReference type="SAM" id="MobiDB-lite"/>
    </source>
</evidence>
<accession>A9VAP9</accession>
<feature type="region of interest" description="Disordered" evidence="2">
    <location>
        <begin position="300"/>
        <end position="326"/>
    </location>
</feature>
<dbReference type="RefSeq" id="XP_001749771.1">
    <property type="nucleotide sequence ID" value="XM_001749719.1"/>
</dbReference>
<name>A9VAP9_MONBE</name>
<feature type="compositionally biased region" description="Acidic residues" evidence="2">
    <location>
        <begin position="239"/>
        <end position="251"/>
    </location>
</feature>
<reference evidence="3 4" key="1">
    <citation type="journal article" date="2008" name="Nature">
        <title>The genome of the choanoflagellate Monosiga brevicollis and the origin of metazoans.</title>
        <authorList>
            <consortium name="JGI Sequencing"/>
            <person name="King N."/>
            <person name="Westbrook M.J."/>
            <person name="Young S.L."/>
            <person name="Kuo A."/>
            <person name="Abedin M."/>
            <person name="Chapman J."/>
            <person name="Fairclough S."/>
            <person name="Hellsten U."/>
            <person name="Isogai Y."/>
            <person name="Letunic I."/>
            <person name="Marr M."/>
            <person name="Pincus D."/>
            <person name="Putnam N."/>
            <person name="Rokas A."/>
            <person name="Wright K.J."/>
            <person name="Zuzow R."/>
            <person name="Dirks W."/>
            <person name="Good M."/>
            <person name="Goodstein D."/>
            <person name="Lemons D."/>
            <person name="Li W."/>
            <person name="Lyons J.B."/>
            <person name="Morris A."/>
            <person name="Nichols S."/>
            <person name="Richter D.J."/>
            <person name="Salamov A."/>
            <person name="Bork P."/>
            <person name="Lim W.A."/>
            <person name="Manning G."/>
            <person name="Miller W.T."/>
            <person name="McGinnis W."/>
            <person name="Shapiro H."/>
            <person name="Tjian R."/>
            <person name="Grigoriev I.V."/>
            <person name="Rokhsar D."/>
        </authorList>
    </citation>
    <scope>NUCLEOTIDE SEQUENCE [LARGE SCALE GENOMIC DNA]</scope>
    <source>
        <strain evidence="4">MX1 / ATCC 50154</strain>
    </source>
</reference>
<protein>
    <submittedName>
        <fullName evidence="3">Uncharacterized protein</fullName>
    </submittedName>
</protein>
<feature type="compositionally biased region" description="Low complexity" evidence="2">
    <location>
        <begin position="502"/>
        <end position="517"/>
    </location>
</feature>
<evidence type="ECO:0000313" key="3">
    <source>
        <dbReference type="EMBL" id="EDQ85360.1"/>
    </source>
</evidence>
<dbReference type="SMART" id="SM00015">
    <property type="entry name" value="IQ"/>
    <property type="match status" value="2"/>
</dbReference>
<proteinExistence type="predicted"/>
<feature type="coiled-coil region" evidence="1">
    <location>
        <begin position="28"/>
        <end position="83"/>
    </location>
</feature>
<dbReference type="InParanoid" id="A9VAP9"/>
<keyword evidence="1" id="KW-0175">Coiled coil</keyword>